<keyword evidence="2" id="KW-1185">Reference proteome</keyword>
<protein>
    <submittedName>
        <fullName evidence="1">Uncharacterized protein</fullName>
    </submittedName>
</protein>
<sequence length="292" mass="33900">MTKDECIPRHFGYSIAEGRALPSHEASKSSMTQSAPHTNLGSRRLATTLIRGHNWPRYQSYSWSPLAWLRSCTSTASRRPELGHDLIGSEKSQKWTYLETHPETISWKDWPDPAQGDLMERLARPSSGRPHGKIGLNQQRKISWKDWRDPPREDLMKRLARPSTGRSRKKISLTQPRKISWKDWPDPAQEDLMERLARPSLGRSRGKIDPTQSETISWKDWPYPAQEDLVERFTRPTPRQSHVLLFPPRSLEVADKPQNVYFLLRDVHLWLQACLTTSDRQYLHPSIEAKLT</sequence>
<accession>A0AAE0YQW5</accession>
<organism evidence="1 2">
    <name type="scientific">Elysia crispata</name>
    <name type="common">lettuce slug</name>
    <dbReference type="NCBI Taxonomy" id="231223"/>
    <lineage>
        <taxon>Eukaryota</taxon>
        <taxon>Metazoa</taxon>
        <taxon>Spiralia</taxon>
        <taxon>Lophotrochozoa</taxon>
        <taxon>Mollusca</taxon>
        <taxon>Gastropoda</taxon>
        <taxon>Heterobranchia</taxon>
        <taxon>Euthyneura</taxon>
        <taxon>Panpulmonata</taxon>
        <taxon>Sacoglossa</taxon>
        <taxon>Placobranchoidea</taxon>
        <taxon>Plakobranchidae</taxon>
        <taxon>Elysia</taxon>
    </lineage>
</organism>
<comment type="caution">
    <text evidence="1">The sequence shown here is derived from an EMBL/GenBank/DDBJ whole genome shotgun (WGS) entry which is preliminary data.</text>
</comment>
<dbReference type="AlphaFoldDB" id="A0AAE0YQW5"/>
<gene>
    <name evidence="1" type="ORF">RRG08_024467</name>
</gene>
<dbReference type="Proteomes" id="UP001283361">
    <property type="component" value="Unassembled WGS sequence"/>
</dbReference>
<name>A0AAE0YQW5_9GAST</name>
<evidence type="ECO:0000313" key="2">
    <source>
        <dbReference type="Proteomes" id="UP001283361"/>
    </source>
</evidence>
<reference evidence="1" key="1">
    <citation type="journal article" date="2023" name="G3 (Bethesda)">
        <title>A reference genome for the long-term kleptoplast-retaining sea slug Elysia crispata morphotype clarki.</title>
        <authorList>
            <person name="Eastman K.E."/>
            <person name="Pendleton A.L."/>
            <person name="Shaikh M.A."/>
            <person name="Suttiyut T."/>
            <person name="Ogas R."/>
            <person name="Tomko P."/>
            <person name="Gavelis G."/>
            <person name="Widhalm J.R."/>
            <person name="Wisecaver J.H."/>
        </authorList>
    </citation>
    <scope>NUCLEOTIDE SEQUENCE</scope>
    <source>
        <strain evidence="1">ECLA1</strain>
    </source>
</reference>
<dbReference type="EMBL" id="JAWDGP010005718">
    <property type="protein sequence ID" value="KAK3753193.1"/>
    <property type="molecule type" value="Genomic_DNA"/>
</dbReference>
<evidence type="ECO:0000313" key="1">
    <source>
        <dbReference type="EMBL" id="KAK3753193.1"/>
    </source>
</evidence>
<proteinExistence type="predicted"/>